<reference evidence="1 2" key="1">
    <citation type="submission" date="2022-10" db="EMBL/GenBank/DDBJ databases">
        <title>Aestuariibacter sp. AA17 isolated from Montipora capitata coral fragment.</title>
        <authorList>
            <person name="Emsley S.A."/>
            <person name="Pfannmuller K.M."/>
            <person name="Loughran R.M."/>
            <person name="Shlafstein M."/>
            <person name="Papke E."/>
            <person name="Saw J.H."/>
            <person name="Ushijima B."/>
            <person name="Videau P."/>
        </authorList>
    </citation>
    <scope>NUCLEOTIDE SEQUENCE [LARGE SCALE GENOMIC DNA]</scope>
    <source>
        <strain evidence="1 2">AA17</strain>
    </source>
</reference>
<sequence>MMSHYDNVHINTTIDRNNAFSISTIYVMNQKKQSSPLERLYAKKKKNVKASKRKADLLRTYADDNHKAIAMVIKHWLEQDEKSTR</sequence>
<evidence type="ECO:0000313" key="1">
    <source>
        <dbReference type="EMBL" id="MCV2884259.1"/>
    </source>
</evidence>
<comment type="caution">
    <text evidence="1">The sequence shown here is derived from an EMBL/GenBank/DDBJ whole genome shotgun (WGS) entry which is preliminary data.</text>
</comment>
<dbReference type="EMBL" id="JAOWKX010000002">
    <property type="protein sequence ID" value="MCV2884259.1"/>
    <property type="molecule type" value="Genomic_DNA"/>
</dbReference>
<dbReference type="Proteomes" id="UP001652504">
    <property type="component" value="Unassembled WGS sequence"/>
</dbReference>
<name>A0ABT3A6R5_9ALTE</name>
<organism evidence="1 2">
    <name type="scientific">Fluctibacter corallii</name>
    <dbReference type="NCBI Taxonomy" id="2984329"/>
    <lineage>
        <taxon>Bacteria</taxon>
        <taxon>Pseudomonadati</taxon>
        <taxon>Pseudomonadota</taxon>
        <taxon>Gammaproteobacteria</taxon>
        <taxon>Alteromonadales</taxon>
        <taxon>Alteromonadaceae</taxon>
        <taxon>Fluctibacter</taxon>
    </lineage>
</organism>
<accession>A0ABT3A6R5</accession>
<proteinExistence type="predicted"/>
<keyword evidence="2" id="KW-1185">Reference proteome</keyword>
<protein>
    <submittedName>
        <fullName evidence="1">Uncharacterized protein</fullName>
    </submittedName>
</protein>
<gene>
    <name evidence="1" type="ORF">OE749_06090</name>
</gene>
<dbReference type="RefSeq" id="WP_263711464.1">
    <property type="nucleotide sequence ID" value="NZ_JAOWKX010000002.1"/>
</dbReference>
<evidence type="ECO:0000313" key="2">
    <source>
        <dbReference type="Proteomes" id="UP001652504"/>
    </source>
</evidence>